<dbReference type="InterPro" id="IPR044999">
    <property type="entry name" value="CbbY-like"/>
</dbReference>
<dbReference type="InterPro" id="IPR023214">
    <property type="entry name" value="HAD_sf"/>
</dbReference>
<dbReference type="Pfam" id="PF00702">
    <property type="entry name" value="Hydrolase"/>
    <property type="match status" value="1"/>
</dbReference>
<dbReference type="AlphaFoldDB" id="A0A1H9ET36"/>
<accession>A0A1H9ET36</accession>
<dbReference type="SUPFAM" id="SSF56784">
    <property type="entry name" value="HAD-like"/>
    <property type="match status" value="1"/>
</dbReference>
<reference evidence="2" key="1">
    <citation type="submission" date="2016-10" db="EMBL/GenBank/DDBJ databases">
        <authorList>
            <person name="Varghese N."/>
            <person name="Submissions S."/>
        </authorList>
    </citation>
    <scope>NUCLEOTIDE SEQUENCE [LARGE SCALE GENOMIC DNA]</scope>
    <source>
        <strain evidence="2">CGMCC 4.6856</strain>
    </source>
</reference>
<dbReference type="PANTHER" id="PTHR42896">
    <property type="entry name" value="XYLULOSE-1,5-BISPHOSPHATE (XUBP) PHOSPHATASE"/>
    <property type="match status" value="1"/>
</dbReference>
<dbReference type="STRING" id="1036181.SAMN05421756_10341"/>
<name>A0A1H9ET36_9ACTN</name>
<dbReference type="GO" id="GO:0016787">
    <property type="term" value="F:hydrolase activity"/>
    <property type="evidence" value="ECO:0007669"/>
    <property type="project" value="InterPro"/>
</dbReference>
<evidence type="ECO:0000313" key="2">
    <source>
        <dbReference type="Proteomes" id="UP000198504"/>
    </source>
</evidence>
<dbReference type="InterPro" id="IPR006439">
    <property type="entry name" value="HAD-SF_hydro_IA"/>
</dbReference>
<dbReference type="Gene3D" id="1.10.150.240">
    <property type="entry name" value="Putative phosphatase, domain 2"/>
    <property type="match status" value="1"/>
</dbReference>
<dbReference type="EMBL" id="FOFA01000003">
    <property type="protein sequence ID" value="SEQ28795.1"/>
    <property type="molecule type" value="Genomic_DNA"/>
</dbReference>
<dbReference type="Proteomes" id="UP000198504">
    <property type="component" value="Unassembled WGS sequence"/>
</dbReference>
<dbReference type="PANTHER" id="PTHR42896:SF2">
    <property type="entry name" value="CBBY-LIKE PROTEIN"/>
    <property type="match status" value="1"/>
</dbReference>
<dbReference type="Gene3D" id="3.40.50.1000">
    <property type="entry name" value="HAD superfamily/HAD-like"/>
    <property type="match status" value="1"/>
</dbReference>
<dbReference type="NCBIfam" id="TIGR01509">
    <property type="entry name" value="HAD-SF-IA-v3"/>
    <property type="match status" value="1"/>
</dbReference>
<dbReference type="InterPro" id="IPR036412">
    <property type="entry name" value="HAD-like_sf"/>
</dbReference>
<evidence type="ECO:0000313" key="1">
    <source>
        <dbReference type="EMBL" id="SEQ28795.1"/>
    </source>
</evidence>
<dbReference type="OrthoDB" id="9812856at2"/>
<organism evidence="1 2">
    <name type="scientific">Microlunatus flavus</name>
    <dbReference type="NCBI Taxonomy" id="1036181"/>
    <lineage>
        <taxon>Bacteria</taxon>
        <taxon>Bacillati</taxon>
        <taxon>Actinomycetota</taxon>
        <taxon>Actinomycetes</taxon>
        <taxon>Propionibacteriales</taxon>
        <taxon>Propionibacteriaceae</taxon>
        <taxon>Microlunatus</taxon>
    </lineage>
</organism>
<dbReference type="RefSeq" id="WP_091178640.1">
    <property type="nucleotide sequence ID" value="NZ_FOFA01000003.1"/>
</dbReference>
<sequence>MTAVLFGSISTVADTSELQRAAFNQAFAEHGLDWRWDRDEYATLLTGSGGRDRIAAYAAEHGTDVDAEAVHATKSALFQRSLATADLALRPGVLETVREAKDAGLKVGFVTSTSADNVAALLSALGPELSADDFDVVTDSSTVSATKPDPAPYLTALSALGESPEACVAIEDNVDGVASARAAGVAVVAFPNGNTAEHDFSAAGDRVDHLELARLRSLVAQS</sequence>
<gene>
    <name evidence="1" type="ORF">SAMN05421756_10341</name>
</gene>
<proteinExistence type="predicted"/>
<protein>
    <submittedName>
        <fullName evidence="1">Haloacid dehalogenase superfamily, subfamily IA, variant 3 with third motif having DD or ED</fullName>
    </submittedName>
</protein>
<keyword evidence="2" id="KW-1185">Reference proteome</keyword>
<dbReference type="InterPro" id="IPR023198">
    <property type="entry name" value="PGP-like_dom2"/>
</dbReference>